<protein>
    <recommendedName>
        <fullName evidence="6">Short chain dehydrogenase</fullName>
    </recommendedName>
</protein>
<evidence type="ECO:0000313" key="4">
    <source>
        <dbReference type="EMBL" id="KAJ8987104.1"/>
    </source>
</evidence>
<proteinExistence type="inferred from homology"/>
<organism evidence="4 5">
    <name type="scientific">Exophiala dermatitidis</name>
    <name type="common">Black yeast-like fungus</name>
    <name type="synonym">Wangiella dermatitidis</name>
    <dbReference type="NCBI Taxonomy" id="5970"/>
    <lineage>
        <taxon>Eukaryota</taxon>
        <taxon>Fungi</taxon>
        <taxon>Dikarya</taxon>
        <taxon>Ascomycota</taxon>
        <taxon>Pezizomycotina</taxon>
        <taxon>Eurotiomycetes</taxon>
        <taxon>Chaetothyriomycetidae</taxon>
        <taxon>Chaetothyriales</taxon>
        <taxon>Herpotrichiellaceae</taxon>
        <taxon>Exophiala</taxon>
    </lineage>
</organism>
<evidence type="ECO:0000256" key="1">
    <source>
        <dbReference type="ARBA" id="ARBA00006484"/>
    </source>
</evidence>
<gene>
    <name evidence="4" type="ORF">HRR80_008847</name>
</gene>
<dbReference type="PANTHER" id="PTHR43477:SF1">
    <property type="entry name" value="DIHYDROANTICAPSIN 7-DEHYDROGENASE"/>
    <property type="match status" value="1"/>
</dbReference>
<dbReference type="InterPro" id="IPR002347">
    <property type="entry name" value="SDR_fam"/>
</dbReference>
<dbReference type="Pfam" id="PF23441">
    <property type="entry name" value="SDR"/>
    <property type="match status" value="1"/>
</dbReference>
<dbReference type="EMBL" id="JAJGCB010000028">
    <property type="protein sequence ID" value="KAJ8987104.1"/>
    <property type="molecule type" value="Genomic_DNA"/>
</dbReference>
<dbReference type="InterPro" id="IPR051122">
    <property type="entry name" value="SDR_DHRS6-like"/>
</dbReference>
<dbReference type="Gene3D" id="3.40.50.720">
    <property type="entry name" value="NAD(P)-binding Rossmann-like Domain"/>
    <property type="match status" value="1"/>
</dbReference>
<name>A0AAN6IQ05_EXODE</name>
<comment type="caution">
    <text evidence="4">The sequence shown here is derived from an EMBL/GenBank/DDBJ whole genome shotgun (WGS) entry which is preliminary data.</text>
</comment>
<sequence>MTSTSTRPNKYTSKLAGTSVLVIGGTSGLGYGVAEAMIEHGVAKLYVSSSREEKVASAVDRLNAVAEAVAKTNTSTTPTNTVTVTGLACDLSSEATLESNVQKLFGQINHKLDHIVFTAGDALVPLPLDQVTVDTAKQTGMVRFFGAIMVAKHGAPLLNPGPASSITFTTGATAEKPMGPGWAVMSGYASGLFGLVRGLALELKPIRVNLVSPGAVYTELWDTMARDNKAQLLAEYAKKQATGRVGAVEDVVESYLFLIKDKNATGTVARSDGGSFLL</sequence>
<evidence type="ECO:0000256" key="2">
    <source>
        <dbReference type="ARBA" id="ARBA00022857"/>
    </source>
</evidence>
<keyword evidence="2" id="KW-0521">NADP</keyword>
<dbReference type="AlphaFoldDB" id="A0AAN6IQ05"/>
<dbReference type="CDD" id="cd05233">
    <property type="entry name" value="SDR_c"/>
    <property type="match status" value="1"/>
</dbReference>
<reference evidence="4" key="1">
    <citation type="submission" date="2023-01" db="EMBL/GenBank/DDBJ databases">
        <title>Exophiala dermititidis isolated from Cystic Fibrosis Patient.</title>
        <authorList>
            <person name="Kurbessoian T."/>
            <person name="Crocker A."/>
            <person name="Murante D."/>
            <person name="Hogan D.A."/>
            <person name="Stajich J.E."/>
        </authorList>
    </citation>
    <scope>NUCLEOTIDE SEQUENCE</scope>
    <source>
        <strain evidence="4">Ex8</strain>
    </source>
</reference>
<evidence type="ECO:0000313" key="5">
    <source>
        <dbReference type="Proteomes" id="UP001161757"/>
    </source>
</evidence>
<dbReference type="GO" id="GO:0016491">
    <property type="term" value="F:oxidoreductase activity"/>
    <property type="evidence" value="ECO:0007669"/>
    <property type="project" value="UniProtKB-KW"/>
</dbReference>
<dbReference type="PRINTS" id="PR00081">
    <property type="entry name" value="GDHRDH"/>
</dbReference>
<accession>A0AAN6IQ05</accession>
<dbReference type="PANTHER" id="PTHR43477">
    <property type="entry name" value="DIHYDROANTICAPSIN 7-DEHYDROGENASE"/>
    <property type="match status" value="1"/>
</dbReference>
<dbReference type="InterPro" id="IPR036291">
    <property type="entry name" value="NAD(P)-bd_dom_sf"/>
</dbReference>
<comment type="similarity">
    <text evidence="1">Belongs to the short-chain dehydrogenases/reductases (SDR) family.</text>
</comment>
<evidence type="ECO:0000256" key="3">
    <source>
        <dbReference type="ARBA" id="ARBA00023002"/>
    </source>
</evidence>
<dbReference type="InterPro" id="IPR057571">
    <property type="entry name" value="SDR_PhqE-like"/>
</dbReference>
<dbReference type="SUPFAM" id="SSF51735">
    <property type="entry name" value="NAD(P)-binding Rossmann-fold domains"/>
    <property type="match status" value="1"/>
</dbReference>
<dbReference type="Proteomes" id="UP001161757">
    <property type="component" value="Unassembled WGS sequence"/>
</dbReference>
<keyword evidence="3" id="KW-0560">Oxidoreductase</keyword>
<evidence type="ECO:0008006" key="6">
    <source>
        <dbReference type="Google" id="ProtNLM"/>
    </source>
</evidence>